<feature type="coiled-coil region" evidence="1">
    <location>
        <begin position="12"/>
        <end position="55"/>
    </location>
</feature>
<organism evidence="2 3">
    <name type="scientific">Reticulomyxa filosa</name>
    <dbReference type="NCBI Taxonomy" id="46433"/>
    <lineage>
        <taxon>Eukaryota</taxon>
        <taxon>Sar</taxon>
        <taxon>Rhizaria</taxon>
        <taxon>Retaria</taxon>
        <taxon>Foraminifera</taxon>
        <taxon>Monothalamids</taxon>
        <taxon>Reticulomyxidae</taxon>
        <taxon>Reticulomyxa</taxon>
    </lineage>
</organism>
<keyword evidence="2" id="KW-0540">Nuclease</keyword>
<sequence>MCFCLYVIRVGIKELKEKKEDKKERDERTMEQIEKERNERTMTQIEELMKMLLDKTNETLTDKNATFTFREKEIRADINKRNPSPAAANKVMIDFSQQLRAIELKRLHEAMLATSKVYRYYYDNSNDQRLDKKDFFPLTICFNDYTLLSEKKDIETETILRICFEYFFISNREKEEKEEKKEKPHLKKHSGDCGKNVSVERLLNLIVEEQQCDHLILICDDTVQWGELEEKFVSSIDYRLVKGLVILYTTTGTPIEQTHSNNKPALIYLKGISLEEEILHYYNCDNDNDKGWKLKTLTKLCGNHTRCLMCFSVKNKKINLIMQYK</sequence>
<keyword evidence="2" id="KW-0378">Hydrolase</keyword>
<evidence type="ECO:0000313" key="3">
    <source>
        <dbReference type="Proteomes" id="UP000023152"/>
    </source>
</evidence>
<reference evidence="2 3" key="1">
    <citation type="journal article" date="2013" name="Curr. Biol.">
        <title>The Genome of the Foraminiferan Reticulomyxa filosa.</title>
        <authorList>
            <person name="Glockner G."/>
            <person name="Hulsmann N."/>
            <person name="Schleicher M."/>
            <person name="Noegel A.A."/>
            <person name="Eichinger L."/>
            <person name="Gallinger C."/>
            <person name="Pawlowski J."/>
            <person name="Sierra R."/>
            <person name="Euteneuer U."/>
            <person name="Pillet L."/>
            <person name="Moustafa A."/>
            <person name="Platzer M."/>
            <person name="Groth M."/>
            <person name="Szafranski K."/>
            <person name="Schliwa M."/>
        </authorList>
    </citation>
    <scope>NUCLEOTIDE SEQUENCE [LARGE SCALE GENOMIC DNA]</scope>
</reference>
<accession>X6LC95</accession>
<gene>
    <name evidence="2" type="ORF">RFI_39160</name>
</gene>
<dbReference type="EMBL" id="ASPP01046936">
    <property type="protein sequence ID" value="ETN98349.1"/>
    <property type="molecule type" value="Genomic_DNA"/>
</dbReference>
<evidence type="ECO:0000256" key="1">
    <source>
        <dbReference type="SAM" id="Coils"/>
    </source>
</evidence>
<dbReference type="AlphaFoldDB" id="X6LC95"/>
<name>X6LC95_RETFI</name>
<proteinExistence type="predicted"/>
<dbReference type="GO" id="GO:0004527">
    <property type="term" value="F:exonuclease activity"/>
    <property type="evidence" value="ECO:0007669"/>
    <property type="project" value="UniProtKB-KW"/>
</dbReference>
<protein>
    <submittedName>
        <fullName evidence="2">5'-3' exonuclease domain-containing protein</fullName>
    </submittedName>
</protein>
<evidence type="ECO:0000313" key="2">
    <source>
        <dbReference type="EMBL" id="ETN98349.1"/>
    </source>
</evidence>
<keyword evidence="2" id="KW-0269">Exonuclease</keyword>
<dbReference type="Proteomes" id="UP000023152">
    <property type="component" value="Unassembled WGS sequence"/>
</dbReference>
<comment type="caution">
    <text evidence="2">The sequence shown here is derived from an EMBL/GenBank/DDBJ whole genome shotgun (WGS) entry which is preliminary data.</text>
</comment>
<keyword evidence="3" id="KW-1185">Reference proteome</keyword>
<keyword evidence="1" id="KW-0175">Coiled coil</keyword>